<dbReference type="CDD" id="cd08023">
    <property type="entry name" value="GH16_laminarinase_like"/>
    <property type="match status" value="1"/>
</dbReference>
<feature type="chain" id="PRO_5023097494" evidence="3">
    <location>
        <begin position="21"/>
        <end position="427"/>
    </location>
</feature>
<dbReference type="SUPFAM" id="SSF49899">
    <property type="entry name" value="Concanavalin A-like lectins/glucanases"/>
    <property type="match status" value="1"/>
</dbReference>
<protein>
    <submittedName>
        <fullName evidence="5">Glycoside hydrolase family 16 protein</fullName>
    </submittedName>
</protein>
<evidence type="ECO:0000259" key="4">
    <source>
        <dbReference type="PROSITE" id="PS51762"/>
    </source>
</evidence>
<comment type="caution">
    <text evidence="5">The sequence shown here is derived from an EMBL/GenBank/DDBJ whole genome shotgun (WGS) entry which is preliminary data.</text>
</comment>
<keyword evidence="3" id="KW-0732">Signal</keyword>
<dbReference type="InterPro" id="IPR000757">
    <property type="entry name" value="Beta-glucanase-like"/>
</dbReference>
<evidence type="ECO:0000313" key="5">
    <source>
        <dbReference type="EMBL" id="TXJ53045.1"/>
    </source>
</evidence>
<dbReference type="GO" id="GO:0005975">
    <property type="term" value="P:carbohydrate metabolic process"/>
    <property type="evidence" value="ECO:0007669"/>
    <property type="project" value="InterPro"/>
</dbReference>
<dbReference type="PANTHER" id="PTHR10963">
    <property type="entry name" value="GLYCOSYL HYDROLASE-RELATED"/>
    <property type="match status" value="1"/>
</dbReference>
<dbReference type="InterPro" id="IPR050546">
    <property type="entry name" value="Glycosyl_Hydrlase_16"/>
</dbReference>
<evidence type="ECO:0000256" key="1">
    <source>
        <dbReference type="ARBA" id="ARBA00006865"/>
    </source>
</evidence>
<dbReference type="Gene3D" id="2.60.120.200">
    <property type="match status" value="1"/>
</dbReference>
<evidence type="ECO:0000256" key="2">
    <source>
        <dbReference type="SAM" id="MobiDB-lite"/>
    </source>
</evidence>
<organism evidence="5 6">
    <name type="scientific">Brachyspira aalborgi</name>
    <dbReference type="NCBI Taxonomy" id="29522"/>
    <lineage>
        <taxon>Bacteria</taxon>
        <taxon>Pseudomonadati</taxon>
        <taxon>Spirochaetota</taxon>
        <taxon>Spirochaetia</taxon>
        <taxon>Brachyspirales</taxon>
        <taxon>Brachyspiraceae</taxon>
        <taxon>Brachyspira</taxon>
    </lineage>
</organism>
<proteinExistence type="inferred from homology"/>
<dbReference type="PANTHER" id="PTHR10963:SF55">
    <property type="entry name" value="GLYCOSIDE HYDROLASE FAMILY 16 PROTEIN"/>
    <property type="match status" value="1"/>
</dbReference>
<dbReference type="Pfam" id="PF00722">
    <property type="entry name" value="Glyco_hydro_16"/>
    <property type="match status" value="1"/>
</dbReference>
<dbReference type="RefSeq" id="WP_147717383.1">
    <property type="nucleotide sequence ID" value="NZ_SAYE01000003.1"/>
</dbReference>
<dbReference type="Proteomes" id="UP000322307">
    <property type="component" value="Unassembled WGS sequence"/>
</dbReference>
<evidence type="ECO:0000256" key="3">
    <source>
        <dbReference type="SAM" id="SignalP"/>
    </source>
</evidence>
<sequence>MSKKIIYLLSLLMALSIAFTNCKKTTAAGGAGGAGGDGPIPKTTIEIQDKYIVVNFEESALTGRKIEFRARGTTTDISANAGKDIVIQITSPSQKISVNPGSGYNIKIADTTSGTEKILYETNNITTYLFYEEFNQNEALPANSEQAENLEPWKGKWVAAWKGKSAWNHAMNGSFRNLELKKEGNIEYLHMRGTKTGDDDSTSKGSGMQTTHLYGANEAPADSKRREPFFFTYGKVEFRARIESQVGKQKKGPFPALWLMPARGSDAKNPQWKDWAAGGEIDIMEYVYKNPEKVDQTIHTGYYGTDGKDYSSSPGSQAIANVDNWHIYTLEWTKKGLYWYIDGVLGRGPYLRTNDIQKYPFVDESAFYIIMNVGLGRANDNYPGGAQNGLDTWMDVDYVKVSPNKDTILDNSRGVNGCEYYKDVQWK</sequence>
<feature type="domain" description="GH16" evidence="4">
    <location>
        <begin position="92"/>
        <end position="407"/>
    </location>
</feature>
<keyword evidence="5" id="KW-0378">Hydrolase</keyword>
<dbReference type="InterPro" id="IPR013320">
    <property type="entry name" value="ConA-like_dom_sf"/>
</dbReference>
<dbReference type="AlphaFoldDB" id="A0A5C8FU84"/>
<dbReference type="PROSITE" id="PS51762">
    <property type="entry name" value="GH16_2"/>
    <property type="match status" value="1"/>
</dbReference>
<dbReference type="GO" id="GO:0004553">
    <property type="term" value="F:hydrolase activity, hydrolyzing O-glycosyl compounds"/>
    <property type="evidence" value="ECO:0007669"/>
    <property type="project" value="InterPro"/>
</dbReference>
<comment type="similarity">
    <text evidence="1">Belongs to the glycosyl hydrolase 16 family.</text>
</comment>
<feature type="region of interest" description="Disordered" evidence="2">
    <location>
        <begin position="193"/>
        <end position="221"/>
    </location>
</feature>
<evidence type="ECO:0000313" key="6">
    <source>
        <dbReference type="Proteomes" id="UP000322307"/>
    </source>
</evidence>
<feature type="signal peptide" evidence="3">
    <location>
        <begin position="1"/>
        <end position="20"/>
    </location>
</feature>
<reference evidence="5 6" key="1">
    <citation type="journal article" date="1992" name="Lakartidningen">
        <title>[Penicillin V and not amoxicillin is the first choice preparation in acute otitis].</title>
        <authorList>
            <person name="Kamme C."/>
            <person name="Lundgren K."/>
            <person name="Prellner K."/>
        </authorList>
    </citation>
    <scope>NUCLEOTIDE SEQUENCE [LARGE SCALE GENOMIC DNA]</scope>
    <source>
        <strain evidence="5 6">PC3939II</strain>
    </source>
</reference>
<accession>A0A5C8FU84</accession>
<name>A0A5C8FU84_9SPIR</name>
<feature type="compositionally biased region" description="Polar residues" evidence="2">
    <location>
        <begin position="203"/>
        <end position="212"/>
    </location>
</feature>
<dbReference type="EMBL" id="SAYE01000003">
    <property type="protein sequence ID" value="TXJ53045.1"/>
    <property type="molecule type" value="Genomic_DNA"/>
</dbReference>
<gene>
    <name evidence="5" type="ORF">EPJ84_01535</name>
</gene>